<proteinExistence type="predicted"/>
<dbReference type="PANTHER" id="PTHR43092">
    <property type="entry name" value="L-CYSTEINE DESULFHYDRASE"/>
    <property type="match status" value="1"/>
</dbReference>
<dbReference type="Gene3D" id="3.40.640.10">
    <property type="entry name" value="Type I PLP-dependent aspartate aminotransferase-like (Major domain)"/>
    <property type="match status" value="1"/>
</dbReference>
<feature type="domain" description="Aminotransferase class V" evidence="2">
    <location>
        <begin position="62"/>
        <end position="368"/>
    </location>
</feature>
<keyword evidence="3" id="KW-0032">Aminotransferase</keyword>
<reference evidence="3 4" key="1">
    <citation type="submission" date="2019-05" db="EMBL/GenBank/DDBJ databases">
        <title>Draft Genome Sequences of Six Type Strains of the Genus Massilia.</title>
        <authorList>
            <person name="Miess H."/>
            <person name="Frediansyhah A."/>
            <person name="Gross H."/>
        </authorList>
    </citation>
    <scope>NUCLEOTIDE SEQUENCE [LARGE SCALE GENOMIC DNA]</scope>
    <source>
        <strain evidence="3 4">DSMZ 26121</strain>
    </source>
</reference>
<dbReference type="Proteomes" id="UP000298763">
    <property type="component" value="Chromosome"/>
</dbReference>
<evidence type="ECO:0000259" key="2">
    <source>
        <dbReference type="Pfam" id="PF00266"/>
    </source>
</evidence>
<keyword evidence="4" id="KW-1185">Reference proteome</keyword>
<dbReference type="EMBL" id="CP040017">
    <property type="protein sequence ID" value="QCP12568.1"/>
    <property type="molecule type" value="Genomic_DNA"/>
</dbReference>
<keyword evidence="1" id="KW-0663">Pyridoxal phosphate</keyword>
<dbReference type="Gene3D" id="3.90.1150.10">
    <property type="entry name" value="Aspartate Aminotransferase, domain 1"/>
    <property type="match status" value="1"/>
</dbReference>
<protein>
    <submittedName>
        <fullName evidence="3">Aminotransferase class V-fold PLP-dependent enzyme</fullName>
    </submittedName>
</protein>
<evidence type="ECO:0000313" key="3">
    <source>
        <dbReference type="EMBL" id="QCP12568.1"/>
    </source>
</evidence>
<accession>A0ABX5UMH5</accession>
<dbReference type="Pfam" id="PF00266">
    <property type="entry name" value="Aminotran_5"/>
    <property type="match status" value="1"/>
</dbReference>
<dbReference type="SUPFAM" id="SSF53383">
    <property type="entry name" value="PLP-dependent transferases"/>
    <property type="match status" value="1"/>
</dbReference>
<dbReference type="InterPro" id="IPR015424">
    <property type="entry name" value="PyrdxlP-dep_Trfase"/>
</dbReference>
<name>A0ABX5UMH5_9BURK</name>
<dbReference type="InterPro" id="IPR000192">
    <property type="entry name" value="Aminotrans_V_dom"/>
</dbReference>
<sequence length="405" mass="44874">MLDFVFDVFLHRSLALSQSPPSIAPDDEPGWNVIRRQYTPSPDFINLENGYFGAPAIPVQAALRRYQEQVDRENSYFLRVRFPERLERVMAALAAFTGAGRDELLITRNAMESLNILIQGYPFVAGDAVLLAQHDYDSPIDTFGMVRERKGLELAAVDIPLDPDSDEEIVALYERAITPRTRLVLVTHVVHRTGQVMPVAKIAAMARGRGVDVIADAAHSLAHLDYKVPELGVQFAAFNLHKWVGAPLGTGLLYIARDRIADIAALYGDVGHAPGDIGRLGHFSAVPPAPILAIEDALRFHGSIGTRNKEERLRYLARYWMERVRDVPGVRLYTPRDPRRHGALASFGIAGIAAREVAQRLMDDYRIFTVVRGIGAEECVRVTPHLYTSLDDLDALVVAIRALAG</sequence>
<evidence type="ECO:0000256" key="1">
    <source>
        <dbReference type="ARBA" id="ARBA00022898"/>
    </source>
</evidence>
<dbReference type="PANTHER" id="PTHR43092:SF6">
    <property type="entry name" value="BLR1280 PROTEIN"/>
    <property type="match status" value="1"/>
</dbReference>
<organism evidence="3 4">
    <name type="scientific">Pseudoduganella umbonata</name>
    <dbReference type="NCBI Taxonomy" id="864828"/>
    <lineage>
        <taxon>Bacteria</taxon>
        <taxon>Pseudomonadati</taxon>
        <taxon>Pseudomonadota</taxon>
        <taxon>Betaproteobacteria</taxon>
        <taxon>Burkholderiales</taxon>
        <taxon>Oxalobacteraceae</taxon>
        <taxon>Telluria group</taxon>
        <taxon>Pseudoduganella</taxon>
    </lineage>
</organism>
<gene>
    <name evidence="3" type="ORF">FCL38_20640</name>
</gene>
<dbReference type="InterPro" id="IPR015422">
    <property type="entry name" value="PyrdxlP-dep_Trfase_small"/>
</dbReference>
<dbReference type="GO" id="GO:0008483">
    <property type="term" value="F:transaminase activity"/>
    <property type="evidence" value="ECO:0007669"/>
    <property type="project" value="UniProtKB-KW"/>
</dbReference>
<keyword evidence="3" id="KW-0808">Transferase</keyword>
<evidence type="ECO:0000313" key="4">
    <source>
        <dbReference type="Proteomes" id="UP000298763"/>
    </source>
</evidence>
<dbReference type="InterPro" id="IPR015421">
    <property type="entry name" value="PyrdxlP-dep_Trfase_major"/>
</dbReference>